<dbReference type="AlphaFoldDB" id="A0AAV1XX22"/>
<protein>
    <submittedName>
        <fullName evidence="1">Uncharacterized protein</fullName>
    </submittedName>
</protein>
<organism evidence="1 2">
    <name type="scientific">Lupinus luteus</name>
    <name type="common">European yellow lupine</name>
    <dbReference type="NCBI Taxonomy" id="3873"/>
    <lineage>
        <taxon>Eukaryota</taxon>
        <taxon>Viridiplantae</taxon>
        <taxon>Streptophyta</taxon>
        <taxon>Embryophyta</taxon>
        <taxon>Tracheophyta</taxon>
        <taxon>Spermatophyta</taxon>
        <taxon>Magnoliopsida</taxon>
        <taxon>eudicotyledons</taxon>
        <taxon>Gunneridae</taxon>
        <taxon>Pentapetalae</taxon>
        <taxon>rosids</taxon>
        <taxon>fabids</taxon>
        <taxon>Fabales</taxon>
        <taxon>Fabaceae</taxon>
        <taxon>Papilionoideae</taxon>
        <taxon>50 kb inversion clade</taxon>
        <taxon>genistoids sensu lato</taxon>
        <taxon>core genistoids</taxon>
        <taxon>Genisteae</taxon>
        <taxon>Lupinus</taxon>
    </lineage>
</organism>
<evidence type="ECO:0000313" key="2">
    <source>
        <dbReference type="Proteomes" id="UP001497480"/>
    </source>
</evidence>
<name>A0AAV1XX22_LUPLU</name>
<sequence length="59" mass="7059">MEDLQKQVDNWQEKIMAISSKYEVKIRIERNTLRQKVDLNQSVKEEDGVIRNQEAIITR</sequence>
<accession>A0AAV1XX22</accession>
<reference evidence="1 2" key="1">
    <citation type="submission" date="2024-03" db="EMBL/GenBank/DDBJ databases">
        <authorList>
            <person name="Martinez-Hernandez J."/>
        </authorList>
    </citation>
    <scope>NUCLEOTIDE SEQUENCE [LARGE SCALE GENOMIC DNA]</scope>
</reference>
<dbReference type="Proteomes" id="UP001497480">
    <property type="component" value="Unassembled WGS sequence"/>
</dbReference>
<evidence type="ECO:0000313" key="1">
    <source>
        <dbReference type="EMBL" id="CAL0326077.1"/>
    </source>
</evidence>
<keyword evidence="2" id="KW-1185">Reference proteome</keyword>
<proteinExistence type="predicted"/>
<comment type="caution">
    <text evidence="1">The sequence shown here is derived from an EMBL/GenBank/DDBJ whole genome shotgun (WGS) entry which is preliminary data.</text>
</comment>
<dbReference type="EMBL" id="CAXHTB010000019">
    <property type="protein sequence ID" value="CAL0326077.1"/>
    <property type="molecule type" value="Genomic_DNA"/>
</dbReference>
<gene>
    <name evidence="1" type="ORF">LLUT_LOCUS27137</name>
</gene>